<name>A0A1G4IE08_TRYEQ</name>
<evidence type="ECO:0000313" key="2">
    <source>
        <dbReference type="EMBL" id="SCU70439.1"/>
    </source>
</evidence>
<gene>
    <name evidence="2" type="ORF">TEOVI_000201200</name>
</gene>
<evidence type="ECO:0000313" key="3">
    <source>
        <dbReference type="Proteomes" id="UP000195570"/>
    </source>
</evidence>
<reference evidence="2" key="1">
    <citation type="submission" date="2016-09" db="EMBL/GenBank/DDBJ databases">
        <authorList>
            <person name="Hebert L."/>
            <person name="Moumen B."/>
        </authorList>
    </citation>
    <scope>NUCLEOTIDE SEQUENCE [LARGE SCALE GENOMIC DNA]</scope>
    <source>
        <strain evidence="2">OVI</strain>
    </source>
</reference>
<evidence type="ECO:0000256" key="1">
    <source>
        <dbReference type="SAM" id="MobiDB-lite"/>
    </source>
</evidence>
<protein>
    <submittedName>
        <fullName evidence="2">Uncharacterized protein</fullName>
    </submittedName>
</protein>
<dbReference type="GeneID" id="92375952"/>
<dbReference type="AlphaFoldDB" id="A0A1G4IE08"/>
<accession>A0A1G4IE08</accession>
<dbReference type="VEuPathDB" id="TriTrypDB:TEOVI_000201200"/>
<feature type="region of interest" description="Disordered" evidence="1">
    <location>
        <begin position="1"/>
        <end position="33"/>
    </location>
</feature>
<proteinExistence type="predicted"/>
<sequence length="278" mass="31338">MIGGAVLNPHKPATEKPSTETPQRPSRLPTAAAAQHDKKYHHCDCYGHPLGLPNYKVLAQPRTNNYYNATGGCPCIPRSAAHPGSWRNKREQLRSTANHFPFGCTKKRPGTTCCVHAGETYGWLPGPHKVLAKNCAASGLCDTFGNMAFKKPIRSQDKDSDVSSVTTQKLAKLEELILREHGERRRIEMDVDELEDIKKRGAENDYKVDYENEKKRKQAMAASEGQLKELLREVRGIVNRPLNQTNIDILRGIVDRQEQFMQLRSLRAHEDFPPIIHP</sequence>
<comment type="caution">
    <text evidence="2">The sequence shown here is derived from an EMBL/GenBank/DDBJ whole genome shotgun (WGS) entry which is preliminary data.</text>
</comment>
<keyword evidence="3" id="KW-1185">Reference proteome</keyword>
<dbReference type="RefSeq" id="XP_067081247.1">
    <property type="nucleotide sequence ID" value="XM_067225146.1"/>
</dbReference>
<dbReference type="EMBL" id="CZPT02001449">
    <property type="protein sequence ID" value="SCU70439.1"/>
    <property type="molecule type" value="Genomic_DNA"/>
</dbReference>
<organism evidence="2 3">
    <name type="scientific">Trypanosoma equiperdum</name>
    <dbReference type="NCBI Taxonomy" id="5694"/>
    <lineage>
        <taxon>Eukaryota</taxon>
        <taxon>Discoba</taxon>
        <taxon>Euglenozoa</taxon>
        <taxon>Kinetoplastea</taxon>
        <taxon>Metakinetoplastina</taxon>
        <taxon>Trypanosomatida</taxon>
        <taxon>Trypanosomatidae</taxon>
        <taxon>Trypanosoma</taxon>
    </lineage>
</organism>
<dbReference type="Proteomes" id="UP000195570">
    <property type="component" value="Unassembled WGS sequence"/>
</dbReference>